<evidence type="ECO:0000256" key="6">
    <source>
        <dbReference type="RuleBase" id="RU000406"/>
    </source>
</evidence>
<dbReference type="InterPro" id="IPR022352">
    <property type="entry name" value="Ins/IGF/rlx"/>
</dbReference>
<dbReference type="OrthoDB" id="10019596at2759"/>
<reference evidence="9 10" key="1">
    <citation type="submission" date="2019-07" db="EMBL/GenBank/DDBJ databases">
        <title>Draft genome assembly of a fouling barnacle, Amphibalanus amphitrite (Darwin, 1854): The first reference genome for Thecostraca.</title>
        <authorList>
            <person name="Kim W."/>
        </authorList>
    </citation>
    <scope>NUCLEOTIDE SEQUENCE [LARGE SCALE GENOMIC DNA]</scope>
    <source>
        <strain evidence="9">SNU_AA5</strain>
        <tissue evidence="9">Soma without cirri and trophi</tissue>
    </source>
</reference>
<dbReference type="Pfam" id="PF00049">
    <property type="entry name" value="Insulin"/>
    <property type="match status" value="1"/>
</dbReference>
<dbReference type="EMBL" id="VIIS01001810">
    <property type="protein sequence ID" value="KAF0292477.1"/>
    <property type="molecule type" value="Genomic_DNA"/>
</dbReference>
<comment type="subcellular location">
    <subcellularLocation>
        <location evidence="6">Secreted</location>
    </subcellularLocation>
</comment>
<feature type="domain" description="Insulin-like" evidence="8">
    <location>
        <begin position="42"/>
        <end position="149"/>
    </location>
</feature>
<dbReference type="AlphaFoldDB" id="A0A6A4V879"/>
<protein>
    <recommendedName>
        <fullName evidence="8">Insulin-like domain-containing protein</fullName>
    </recommendedName>
</protein>
<comment type="caution">
    <text evidence="9">The sequence shown here is derived from an EMBL/GenBank/DDBJ whole genome shotgun (WGS) entry which is preliminary data.</text>
</comment>
<organism evidence="9 10">
    <name type="scientific">Amphibalanus amphitrite</name>
    <name type="common">Striped barnacle</name>
    <name type="synonym">Balanus amphitrite</name>
    <dbReference type="NCBI Taxonomy" id="1232801"/>
    <lineage>
        <taxon>Eukaryota</taxon>
        <taxon>Metazoa</taxon>
        <taxon>Ecdysozoa</taxon>
        <taxon>Arthropoda</taxon>
        <taxon>Crustacea</taxon>
        <taxon>Multicrustacea</taxon>
        <taxon>Cirripedia</taxon>
        <taxon>Thoracica</taxon>
        <taxon>Thoracicalcarea</taxon>
        <taxon>Balanomorpha</taxon>
        <taxon>Balanoidea</taxon>
        <taxon>Balanidae</taxon>
        <taxon>Amphibalaninae</taxon>
        <taxon>Amphibalanus</taxon>
    </lineage>
</organism>
<proteinExistence type="inferred from homology"/>
<feature type="signal peptide" evidence="7">
    <location>
        <begin position="1"/>
        <end position="21"/>
    </location>
</feature>
<keyword evidence="6" id="KW-0964">Secreted</keyword>
<dbReference type="SUPFAM" id="SSF56994">
    <property type="entry name" value="Insulin-like"/>
    <property type="match status" value="1"/>
</dbReference>
<evidence type="ECO:0000313" key="10">
    <source>
        <dbReference type="Proteomes" id="UP000440578"/>
    </source>
</evidence>
<dbReference type="PROSITE" id="PS00262">
    <property type="entry name" value="INSULIN"/>
    <property type="match status" value="1"/>
</dbReference>
<sequence>MASPRLRAAALLLLAAGCCVSQPAPSRSARPLLTRLRRSSSSHYCGSHLASMLELVCGVSSVGKRANHPGNTPDYAEERRANGLGALARALEVPPFGSRARLLEHMDPLQRESRSIHPGGPDRFRVKRQGIVYECCFNACSISVLQSYCNS</sequence>
<evidence type="ECO:0000259" key="8">
    <source>
        <dbReference type="SMART" id="SM00078"/>
    </source>
</evidence>
<dbReference type="InterPro" id="IPR036438">
    <property type="entry name" value="Insulin-like_sf"/>
</dbReference>
<evidence type="ECO:0000256" key="1">
    <source>
        <dbReference type="ARBA" id="ARBA00009034"/>
    </source>
</evidence>
<comment type="similarity">
    <text evidence="1 6">Belongs to the insulin family.</text>
</comment>
<dbReference type="GO" id="GO:0005576">
    <property type="term" value="C:extracellular region"/>
    <property type="evidence" value="ECO:0007669"/>
    <property type="project" value="UniProtKB-SubCell"/>
</dbReference>
<dbReference type="SMART" id="SM00078">
    <property type="entry name" value="IlGF"/>
    <property type="match status" value="1"/>
</dbReference>
<dbReference type="EMBL" id="VIIS01001810">
    <property type="protein sequence ID" value="KAF0292476.1"/>
    <property type="molecule type" value="Genomic_DNA"/>
</dbReference>
<dbReference type="GO" id="GO:0005179">
    <property type="term" value="F:hormone activity"/>
    <property type="evidence" value="ECO:0007669"/>
    <property type="project" value="InterPro"/>
</dbReference>
<dbReference type="Proteomes" id="UP000440578">
    <property type="component" value="Unassembled WGS sequence"/>
</dbReference>
<keyword evidence="3" id="KW-0165">Cleavage on pair of basic residues</keyword>
<gene>
    <name evidence="9" type="ORF">FJT64_009543</name>
</gene>
<evidence type="ECO:0000313" key="9">
    <source>
        <dbReference type="EMBL" id="KAF0292477.1"/>
    </source>
</evidence>
<evidence type="ECO:0000256" key="5">
    <source>
        <dbReference type="ARBA" id="ARBA00023157"/>
    </source>
</evidence>
<dbReference type="PROSITE" id="PS51257">
    <property type="entry name" value="PROKAR_LIPOPROTEIN"/>
    <property type="match status" value="1"/>
</dbReference>
<comment type="subunit">
    <text evidence="2">Heterodimer of a B chain and an A chain linked by two disulfide bonds.</text>
</comment>
<evidence type="ECO:0000256" key="4">
    <source>
        <dbReference type="ARBA" id="ARBA00022729"/>
    </source>
</evidence>
<keyword evidence="4 7" id="KW-0732">Signal</keyword>
<dbReference type="InterPro" id="IPR022353">
    <property type="entry name" value="Insulin_CS"/>
</dbReference>
<feature type="chain" id="PRO_5033526017" description="Insulin-like domain-containing protein" evidence="7">
    <location>
        <begin position="22"/>
        <end position="151"/>
    </location>
</feature>
<evidence type="ECO:0000256" key="2">
    <source>
        <dbReference type="ARBA" id="ARBA00011207"/>
    </source>
</evidence>
<keyword evidence="5" id="KW-1015">Disulfide bond</keyword>
<evidence type="ECO:0000256" key="3">
    <source>
        <dbReference type="ARBA" id="ARBA00022685"/>
    </source>
</evidence>
<dbReference type="InterPro" id="IPR016179">
    <property type="entry name" value="Insulin-like"/>
</dbReference>
<dbReference type="Gene3D" id="1.10.100.10">
    <property type="entry name" value="Insulin-like"/>
    <property type="match status" value="1"/>
</dbReference>
<keyword evidence="10" id="KW-1185">Reference proteome</keyword>
<dbReference type="PANTHER" id="PTHR13647">
    <property type="entry name" value="INSULIN-LIKE PEPTIDE 2-RELATED"/>
    <property type="match status" value="1"/>
</dbReference>
<dbReference type="PANTHER" id="PTHR13647:SF4">
    <property type="entry name" value="INSULIN-LIKE PEPTIDE 1-RELATED"/>
    <property type="match status" value="1"/>
</dbReference>
<name>A0A6A4V879_AMPAM</name>
<evidence type="ECO:0000256" key="7">
    <source>
        <dbReference type="SAM" id="SignalP"/>
    </source>
</evidence>
<accession>A0A6A4V879</accession>
<dbReference type="PRINTS" id="PR00276">
    <property type="entry name" value="INSULINFAMLY"/>
</dbReference>